<dbReference type="Gene3D" id="1.10.150.320">
    <property type="entry name" value="Photosystem II 12 kDa extrinsic protein"/>
    <property type="match status" value="1"/>
</dbReference>
<dbReference type="PANTHER" id="PTHR21180">
    <property type="entry name" value="ENDONUCLEASE/EXONUCLEASE/PHOSPHATASE FAMILY DOMAIN-CONTAINING PROTEIN 1"/>
    <property type="match status" value="1"/>
</dbReference>
<sequence length="119" mass="12199">MLHKIAACLIAFALSLPVFAATPVNVNKADAATLAKSLDGVGATKAAAIVAWREEKSPFKSVDDLSQVKGIGPATLQRNRDAILLSDGPGDNKAAPAKAAPARAKPSRPSPSANNQTSQ</sequence>
<proteinExistence type="predicted"/>
<evidence type="ECO:0000313" key="6">
    <source>
        <dbReference type="Proteomes" id="UP000291822"/>
    </source>
</evidence>
<reference evidence="5 6" key="1">
    <citation type="submission" date="2019-02" db="EMBL/GenBank/DDBJ databases">
        <title>Dyella amyloliquefaciens sp. nov., isolated from forest soil.</title>
        <authorList>
            <person name="Gao Z.-H."/>
            <person name="Qiu L.-H."/>
        </authorList>
    </citation>
    <scope>NUCLEOTIDE SEQUENCE [LARGE SCALE GENOMIC DNA]</scope>
    <source>
        <strain evidence="5 6">KACC 12747</strain>
    </source>
</reference>
<dbReference type="InterPro" id="IPR004509">
    <property type="entry name" value="Competence_ComEA_HhH"/>
</dbReference>
<comment type="caution">
    <text evidence="5">The sequence shown here is derived from an EMBL/GenBank/DDBJ whole genome shotgun (WGS) entry which is preliminary data.</text>
</comment>
<dbReference type="SUPFAM" id="SSF47781">
    <property type="entry name" value="RuvA domain 2-like"/>
    <property type="match status" value="1"/>
</dbReference>
<feature type="domain" description="Helix-hairpin-helix DNA-binding motif class 1" evidence="4">
    <location>
        <begin position="33"/>
        <end position="52"/>
    </location>
</feature>
<accession>A0A4V2NLX8</accession>
<feature type="compositionally biased region" description="Low complexity" evidence="2">
    <location>
        <begin position="93"/>
        <end position="104"/>
    </location>
</feature>
<evidence type="ECO:0000256" key="3">
    <source>
        <dbReference type="SAM" id="SignalP"/>
    </source>
</evidence>
<evidence type="ECO:0000259" key="4">
    <source>
        <dbReference type="SMART" id="SM00278"/>
    </source>
</evidence>
<dbReference type="InterPro" id="IPR051675">
    <property type="entry name" value="Endo/Exo/Phosphatase_dom_1"/>
</dbReference>
<keyword evidence="1" id="KW-0963">Cytoplasm</keyword>
<dbReference type="GO" id="GO:0003677">
    <property type="term" value="F:DNA binding"/>
    <property type="evidence" value="ECO:0007669"/>
    <property type="project" value="InterPro"/>
</dbReference>
<dbReference type="GO" id="GO:0006281">
    <property type="term" value="P:DNA repair"/>
    <property type="evidence" value="ECO:0007669"/>
    <property type="project" value="InterPro"/>
</dbReference>
<dbReference type="EMBL" id="SJTG01000002">
    <property type="protein sequence ID" value="TCI10851.1"/>
    <property type="molecule type" value="Genomic_DNA"/>
</dbReference>
<dbReference type="RefSeq" id="WP_131409261.1">
    <property type="nucleotide sequence ID" value="NZ_SJTG01000002.1"/>
</dbReference>
<evidence type="ECO:0000256" key="1">
    <source>
        <dbReference type="ARBA" id="ARBA00022490"/>
    </source>
</evidence>
<feature type="chain" id="PRO_5020765893" evidence="3">
    <location>
        <begin position="21"/>
        <end position="119"/>
    </location>
</feature>
<dbReference type="GO" id="GO:0015628">
    <property type="term" value="P:protein secretion by the type II secretion system"/>
    <property type="evidence" value="ECO:0007669"/>
    <property type="project" value="TreeGrafter"/>
</dbReference>
<dbReference type="InterPro" id="IPR003583">
    <property type="entry name" value="Hlx-hairpin-Hlx_DNA-bd_motif"/>
</dbReference>
<evidence type="ECO:0000313" key="5">
    <source>
        <dbReference type="EMBL" id="TCI10851.1"/>
    </source>
</evidence>
<feature type="region of interest" description="Disordered" evidence="2">
    <location>
        <begin position="81"/>
        <end position="119"/>
    </location>
</feature>
<protein>
    <submittedName>
        <fullName evidence="5">Competence protein ComEA</fullName>
    </submittedName>
</protein>
<dbReference type="PANTHER" id="PTHR21180:SF32">
    <property type="entry name" value="ENDONUCLEASE_EXONUCLEASE_PHOSPHATASE FAMILY DOMAIN-CONTAINING PROTEIN 1"/>
    <property type="match status" value="1"/>
</dbReference>
<dbReference type="SMART" id="SM00278">
    <property type="entry name" value="HhH1"/>
    <property type="match status" value="2"/>
</dbReference>
<organism evidence="5 6">
    <name type="scientific">Dyella soli</name>
    <dbReference type="NCBI Taxonomy" id="522319"/>
    <lineage>
        <taxon>Bacteria</taxon>
        <taxon>Pseudomonadati</taxon>
        <taxon>Pseudomonadota</taxon>
        <taxon>Gammaproteobacteria</taxon>
        <taxon>Lysobacterales</taxon>
        <taxon>Rhodanobacteraceae</taxon>
        <taxon>Dyella</taxon>
    </lineage>
</organism>
<gene>
    <name evidence="5" type="ORF">EZM97_18580</name>
</gene>
<keyword evidence="3" id="KW-0732">Signal</keyword>
<dbReference type="GO" id="GO:0015627">
    <property type="term" value="C:type II protein secretion system complex"/>
    <property type="evidence" value="ECO:0007669"/>
    <property type="project" value="TreeGrafter"/>
</dbReference>
<evidence type="ECO:0000256" key="2">
    <source>
        <dbReference type="SAM" id="MobiDB-lite"/>
    </source>
</evidence>
<dbReference type="InterPro" id="IPR010994">
    <property type="entry name" value="RuvA_2-like"/>
</dbReference>
<feature type="domain" description="Helix-hairpin-helix DNA-binding motif class 1" evidence="4">
    <location>
        <begin position="63"/>
        <end position="82"/>
    </location>
</feature>
<name>A0A4V2NLX8_9GAMM</name>
<keyword evidence="6" id="KW-1185">Reference proteome</keyword>
<feature type="signal peptide" evidence="3">
    <location>
        <begin position="1"/>
        <end position="20"/>
    </location>
</feature>
<dbReference type="Proteomes" id="UP000291822">
    <property type="component" value="Unassembled WGS sequence"/>
</dbReference>
<dbReference type="NCBIfam" id="TIGR00426">
    <property type="entry name" value="competence protein ComEA helix-hairpin-helix repeat region"/>
    <property type="match status" value="1"/>
</dbReference>
<dbReference type="Pfam" id="PF12836">
    <property type="entry name" value="HHH_3"/>
    <property type="match status" value="1"/>
</dbReference>
<dbReference type="AlphaFoldDB" id="A0A4V2NLX8"/>